<feature type="region of interest" description="Disordered" evidence="1">
    <location>
        <begin position="147"/>
        <end position="170"/>
    </location>
</feature>
<sequence length="313" mass="35931">MNYLKQILALNELQLITPLSQGQFMLYHALLDVNNKCFWKEWFEVANSRLEAYTALTRQSISKARNELKQKGLIDFKTNGTKATSYKIIQLYSEKEEECQPTCQINRQAGLQVGLQQVDKLVDNKLTIGLQDGCTLIKQNKTKLNKTKSNISPTSVDDVQAPTRKPSKASQLEADFDKLWKLYPKKARKADALKAYKQALKAGVTNKEIQDGIVAYIKQIEVKGTPMQYVAQGGTWFNQKRWMDEYDLTPNKPVNRYGRENYQEKVPDWFERQQEERKKVAPFVAKVDQSTADDLKARIEALNLKQEKEDGDG</sequence>
<evidence type="ECO:0000313" key="3">
    <source>
        <dbReference type="Proteomes" id="UP000070422"/>
    </source>
</evidence>
<protein>
    <recommendedName>
        <fullName evidence="4">DnaD domain protein</fullName>
    </recommendedName>
</protein>
<comment type="caution">
    <text evidence="2">The sequence shown here is derived from an EMBL/GenBank/DDBJ whole genome shotgun (WGS) entry which is preliminary data.</text>
</comment>
<feature type="compositionally biased region" description="Polar residues" evidence="1">
    <location>
        <begin position="147"/>
        <end position="157"/>
    </location>
</feature>
<dbReference type="OrthoDB" id="1047417at2"/>
<dbReference type="Proteomes" id="UP000070422">
    <property type="component" value="Unassembled WGS sequence"/>
</dbReference>
<proteinExistence type="predicted"/>
<evidence type="ECO:0000256" key="1">
    <source>
        <dbReference type="SAM" id="MobiDB-lite"/>
    </source>
</evidence>
<accession>A0A133XSQ9</accession>
<gene>
    <name evidence="2" type="ORF">HMPREF3187_01576</name>
</gene>
<evidence type="ECO:0000313" key="2">
    <source>
        <dbReference type="EMBL" id="KXB33967.1"/>
    </source>
</evidence>
<organism evidence="2 3">
    <name type="scientific">Aerococcus christensenii</name>
    <dbReference type="NCBI Taxonomy" id="87541"/>
    <lineage>
        <taxon>Bacteria</taxon>
        <taxon>Bacillati</taxon>
        <taxon>Bacillota</taxon>
        <taxon>Bacilli</taxon>
        <taxon>Lactobacillales</taxon>
        <taxon>Aerococcaceae</taxon>
        <taxon>Aerococcus</taxon>
    </lineage>
</organism>
<reference evidence="2 3" key="1">
    <citation type="submission" date="2016-01" db="EMBL/GenBank/DDBJ databases">
        <authorList>
            <person name="Oliw E.H."/>
        </authorList>
    </citation>
    <scope>NUCLEOTIDE SEQUENCE [LARGE SCALE GENOMIC DNA]</scope>
    <source>
        <strain evidence="2 3">KA00635</strain>
    </source>
</reference>
<dbReference type="AlphaFoldDB" id="A0A133XSQ9"/>
<name>A0A133XSQ9_9LACT</name>
<evidence type="ECO:0008006" key="4">
    <source>
        <dbReference type="Google" id="ProtNLM"/>
    </source>
</evidence>
<dbReference type="RefSeq" id="WP_060937261.1">
    <property type="nucleotide sequence ID" value="NZ_KQ959329.1"/>
</dbReference>
<dbReference type="EMBL" id="LSCQ01000088">
    <property type="protein sequence ID" value="KXB33967.1"/>
    <property type="molecule type" value="Genomic_DNA"/>
</dbReference>
<dbReference type="PATRIC" id="fig|87541.4.peg.1565"/>